<evidence type="ECO:0008006" key="6">
    <source>
        <dbReference type="Google" id="ProtNLM"/>
    </source>
</evidence>
<proteinExistence type="inferred from homology"/>
<dbReference type="CDD" id="cd23156">
    <property type="entry name" value="Prefoldin_3"/>
    <property type="match status" value="1"/>
</dbReference>
<comment type="caution">
    <text evidence="4">The sequence shown here is derived from an EMBL/GenBank/DDBJ whole genome shotgun (WGS) entry which is preliminary data.</text>
</comment>
<evidence type="ECO:0000313" key="5">
    <source>
        <dbReference type="Proteomes" id="UP000765509"/>
    </source>
</evidence>
<keyword evidence="3" id="KW-0175">Coiled coil</keyword>
<dbReference type="GO" id="GO:0006457">
    <property type="term" value="P:protein folding"/>
    <property type="evidence" value="ECO:0007669"/>
    <property type="project" value="InterPro"/>
</dbReference>
<evidence type="ECO:0000313" key="4">
    <source>
        <dbReference type="EMBL" id="MBW0576249.1"/>
    </source>
</evidence>
<dbReference type="SUPFAM" id="SSF46579">
    <property type="entry name" value="Prefoldin"/>
    <property type="match status" value="1"/>
</dbReference>
<dbReference type="InterPro" id="IPR009053">
    <property type="entry name" value="Prefoldin"/>
</dbReference>
<evidence type="ECO:0000256" key="1">
    <source>
        <dbReference type="ARBA" id="ARBA00010048"/>
    </source>
</evidence>
<dbReference type="GO" id="GO:0015631">
    <property type="term" value="F:tubulin binding"/>
    <property type="evidence" value="ECO:0007669"/>
    <property type="project" value="TreeGrafter"/>
</dbReference>
<dbReference type="GO" id="GO:0007017">
    <property type="term" value="P:microtubule-based process"/>
    <property type="evidence" value="ECO:0007669"/>
    <property type="project" value="TreeGrafter"/>
</dbReference>
<dbReference type="Pfam" id="PF02996">
    <property type="entry name" value="Prefoldin"/>
    <property type="match status" value="1"/>
</dbReference>
<dbReference type="OrthoDB" id="6375174at2759"/>
<reference evidence="4" key="1">
    <citation type="submission" date="2021-03" db="EMBL/GenBank/DDBJ databases">
        <title>Draft genome sequence of rust myrtle Austropuccinia psidii MF-1, a brazilian biotype.</title>
        <authorList>
            <person name="Quecine M.C."/>
            <person name="Pachon D.M.R."/>
            <person name="Bonatelli M.L."/>
            <person name="Correr F.H."/>
            <person name="Franceschini L.M."/>
            <person name="Leite T.F."/>
            <person name="Margarido G.R.A."/>
            <person name="Almeida C.A."/>
            <person name="Ferrarezi J.A."/>
            <person name="Labate C.A."/>
        </authorList>
    </citation>
    <scope>NUCLEOTIDE SEQUENCE</scope>
    <source>
        <strain evidence="4">MF-1</strain>
    </source>
</reference>
<dbReference type="EMBL" id="AVOT02097935">
    <property type="protein sequence ID" value="MBW0576249.1"/>
    <property type="molecule type" value="Genomic_DNA"/>
</dbReference>
<accession>A0A9Q3KAL0</accession>
<dbReference type="Proteomes" id="UP000765509">
    <property type="component" value="Unassembled WGS sequence"/>
</dbReference>
<organism evidence="4 5">
    <name type="scientific">Austropuccinia psidii MF-1</name>
    <dbReference type="NCBI Taxonomy" id="1389203"/>
    <lineage>
        <taxon>Eukaryota</taxon>
        <taxon>Fungi</taxon>
        <taxon>Dikarya</taxon>
        <taxon>Basidiomycota</taxon>
        <taxon>Pucciniomycotina</taxon>
        <taxon>Pucciniomycetes</taxon>
        <taxon>Pucciniales</taxon>
        <taxon>Sphaerophragmiaceae</taxon>
        <taxon>Austropuccinia</taxon>
    </lineage>
</organism>
<comment type="similarity">
    <text evidence="1">Belongs to the prefoldin subunit alpha family.</text>
</comment>
<dbReference type="InterPro" id="IPR016655">
    <property type="entry name" value="PFD3"/>
</dbReference>
<dbReference type="GO" id="GO:0007021">
    <property type="term" value="P:tubulin complex assembly"/>
    <property type="evidence" value="ECO:0007669"/>
    <property type="project" value="TreeGrafter"/>
</dbReference>
<feature type="coiled-coil region" evidence="3">
    <location>
        <begin position="46"/>
        <end position="73"/>
    </location>
</feature>
<keyword evidence="2" id="KW-0143">Chaperone</keyword>
<dbReference type="GO" id="GO:0005737">
    <property type="term" value="C:cytoplasm"/>
    <property type="evidence" value="ECO:0007669"/>
    <property type="project" value="TreeGrafter"/>
</dbReference>
<feature type="non-terminal residue" evidence="4">
    <location>
        <position position="106"/>
    </location>
</feature>
<dbReference type="GO" id="GO:0016272">
    <property type="term" value="C:prefoldin complex"/>
    <property type="evidence" value="ECO:0007669"/>
    <property type="project" value="InterPro"/>
</dbReference>
<protein>
    <recommendedName>
        <fullName evidence="6">Prefoldin subunit 3</fullName>
    </recommendedName>
</protein>
<dbReference type="Gene3D" id="1.10.287.370">
    <property type="match status" value="1"/>
</dbReference>
<dbReference type="PANTHER" id="PTHR12409">
    <property type="entry name" value="PREFOLDIN SUBUNIT 3"/>
    <property type="match status" value="1"/>
</dbReference>
<sequence>EQNQILETHFELADTVYTSAIVEPVDEVYLWLGANTMLAYPLNEALELLKNKIQSAKLKLAEATEEEVFLRNQITTSQVNIARVFNWDVKRRKEQRSKQQVDQKDS</sequence>
<dbReference type="PANTHER" id="PTHR12409:SF0">
    <property type="entry name" value="PREFOLDIN SUBUNIT 3"/>
    <property type="match status" value="1"/>
</dbReference>
<evidence type="ECO:0000256" key="2">
    <source>
        <dbReference type="ARBA" id="ARBA00023186"/>
    </source>
</evidence>
<name>A0A9Q3KAL0_9BASI</name>
<dbReference type="InterPro" id="IPR004127">
    <property type="entry name" value="Prefoldin_subunit_alpha"/>
</dbReference>
<evidence type="ECO:0000256" key="3">
    <source>
        <dbReference type="SAM" id="Coils"/>
    </source>
</evidence>
<dbReference type="AlphaFoldDB" id="A0A9Q3KAL0"/>
<keyword evidence="5" id="KW-1185">Reference proteome</keyword>
<gene>
    <name evidence="4" type="ORF">O181_115964</name>
</gene>